<keyword evidence="2" id="KW-0472">Membrane</keyword>
<feature type="region of interest" description="Disordered" evidence="1">
    <location>
        <begin position="1"/>
        <end position="24"/>
    </location>
</feature>
<dbReference type="GeneID" id="13292598"/>
<accession>E4ZI45</accession>
<feature type="transmembrane region" description="Helical" evidence="2">
    <location>
        <begin position="59"/>
        <end position="78"/>
    </location>
</feature>
<keyword evidence="4" id="KW-1185">Reference proteome</keyword>
<dbReference type="OrthoDB" id="5421757at2759"/>
<keyword evidence="2" id="KW-1133">Transmembrane helix</keyword>
<dbReference type="eggNOG" id="ENOG502SKGP">
    <property type="taxonomic scope" value="Eukaryota"/>
</dbReference>
<sequence length="363" mass="40782">MPPKGKQRALAATKPTAKSIPSPFTPAPSELSTLLSTFDPSAVYLIHTDVLPAAHKKSIFIVPVILNLFFSLVLPWRAYFAIPYYWALILSFLGNPNETTIYYDRTPWGALVGKVMKRMLVFLADFMLFRIVAPWPWTFFAESPGNPASWRWNVGFRDEEIYVRQSRGWGAADLLGAAEGASGKAGEDSPFFKTRILPAVDKERLRQKTGYLLMDANFDLDFYGMIAATQLVDRKDMTMDYLKKSVFVCICDKKGEEGQWAMWDCSKLDQGSETEARDKVILFKDKLTEMGKESLFFKWVELIQYESSAPGGFTEERQIAAAEKAKKMFKDEGVDFEEFTKDIGGMEGMPAAPKTAKIAGAAE</sequence>
<dbReference type="HOGENOM" id="CLU_064110_0_0_1"/>
<evidence type="ECO:0000313" key="3">
    <source>
        <dbReference type="EMBL" id="CBX91188.1"/>
    </source>
</evidence>
<gene>
    <name evidence="3" type="ORF">LEMA_P062220.1</name>
</gene>
<proteinExistence type="predicted"/>
<evidence type="ECO:0000313" key="4">
    <source>
        <dbReference type="Proteomes" id="UP000002668"/>
    </source>
</evidence>
<dbReference type="OMA" id="GWLIWRV"/>
<keyword evidence="2" id="KW-0812">Transmembrane</keyword>
<name>E4ZI45_LEPMJ</name>
<dbReference type="EMBL" id="FP929065">
    <property type="protein sequence ID" value="CBX91188.1"/>
    <property type="molecule type" value="Genomic_DNA"/>
</dbReference>
<dbReference type="Proteomes" id="UP000002668">
    <property type="component" value="Genome"/>
</dbReference>
<dbReference type="InParanoid" id="E4ZI45"/>
<evidence type="ECO:0000256" key="2">
    <source>
        <dbReference type="SAM" id="Phobius"/>
    </source>
</evidence>
<dbReference type="VEuPathDB" id="FungiDB:LEMA_P062220.1"/>
<organism evidence="4">
    <name type="scientific">Leptosphaeria maculans (strain JN3 / isolate v23.1.3 / race Av1-4-5-6-7-8)</name>
    <name type="common">Blackleg fungus</name>
    <name type="synonym">Phoma lingam</name>
    <dbReference type="NCBI Taxonomy" id="985895"/>
    <lineage>
        <taxon>Eukaryota</taxon>
        <taxon>Fungi</taxon>
        <taxon>Dikarya</taxon>
        <taxon>Ascomycota</taxon>
        <taxon>Pezizomycotina</taxon>
        <taxon>Dothideomycetes</taxon>
        <taxon>Pleosporomycetidae</taxon>
        <taxon>Pleosporales</taxon>
        <taxon>Pleosporineae</taxon>
        <taxon>Leptosphaeriaceae</taxon>
        <taxon>Plenodomus</taxon>
        <taxon>Plenodomus lingam/Leptosphaeria maculans species complex</taxon>
    </lineage>
</organism>
<reference evidence="4" key="1">
    <citation type="journal article" date="2011" name="Nat. Commun.">
        <title>Effector diversification within compartments of the Leptosphaeria maculans genome affected by Repeat-Induced Point mutations.</title>
        <authorList>
            <person name="Rouxel T."/>
            <person name="Grandaubert J."/>
            <person name="Hane J.K."/>
            <person name="Hoede C."/>
            <person name="van de Wouw A.P."/>
            <person name="Couloux A."/>
            <person name="Dominguez V."/>
            <person name="Anthouard V."/>
            <person name="Bally P."/>
            <person name="Bourras S."/>
            <person name="Cozijnsen A.J."/>
            <person name="Ciuffetti L.M."/>
            <person name="Degrave A."/>
            <person name="Dilmaghani A."/>
            <person name="Duret L."/>
            <person name="Fudal I."/>
            <person name="Goodwin S.B."/>
            <person name="Gout L."/>
            <person name="Glaser N."/>
            <person name="Linglin J."/>
            <person name="Kema G.H.J."/>
            <person name="Lapalu N."/>
            <person name="Lawrence C.B."/>
            <person name="May K."/>
            <person name="Meyer M."/>
            <person name="Ollivier B."/>
            <person name="Poulain J."/>
            <person name="Schoch C.L."/>
            <person name="Simon A."/>
            <person name="Spatafora J.W."/>
            <person name="Stachowiak A."/>
            <person name="Turgeon B.G."/>
            <person name="Tyler B.M."/>
            <person name="Vincent D."/>
            <person name="Weissenbach J."/>
            <person name="Amselem J."/>
            <person name="Quesneville H."/>
            <person name="Oliver R.P."/>
            <person name="Wincker P."/>
            <person name="Balesdent M.-H."/>
            <person name="Howlett B.J."/>
        </authorList>
    </citation>
    <scope>NUCLEOTIDE SEQUENCE [LARGE SCALE GENOMIC DNA]</scope>
    <source>
        <strain evidence="4">JN3 / isolate v23.1.3 / race Av1-4-5-6-7-8</strain>
    </source>
</reference>
<dbReference type="AlphaFoldDB" id="E4ZI45"/>
<dbReference type="STRING" id="985895.E4ZI45"/>
<evidence type="ECO:0000256" key="1">
    <source>
        <dbReference type="SAM" id="MobiDB-lite"/>
    </source>
</evidence>
<protein>
    <submittedName>
        <fullName evidence="3">Uncharacterized protein</fullName>
    </submittedName>
</protein>